<feature type="signal peptide" evidence="1">
    <location>
        <begin position="1"/>
        <end position="21"/>
    </location>
</feature>
<name>A0A059NX04_9BACI</name>
<gene>
    <name evidence="2" type="ORF">BN983_01267</name>
</gene>
<reference evidence="2 3" key="2">
    <citation type="submission" date="2014-05" db="EMBL/GenBank/DDBJ databases">
        <title>Draft genome sequence of Halobacillus karajensis HK-03.</title>
        <authorList>
            <person name="Khelaifia S."/>
            <person name="Croce O."/>
            <person name="Lagier J.C."/>
            <person name="Raoult D."/>
        </authorList>
    </citation>
    <scope>NUCLEOTIDE SEQUENCE [LARGE SCALE GENOMIC DNA]</scope>
    <source>
        <strain evidence="2 3">HD-03</strain>
    </source>
</reference>
<organism evidence="2 3">
    <name type="scientific">Halobacillus karajensis</name>
    <dbReference type="NCBI Taxonomy" id="195088"/>
    <lineage>
        <taxon>Bacteria</taxon>
        <taxon>Bacillati</taxon>
        <taxon>Bacillota</taxon>
        <taxon>Bacilli</taxon>
        <taxon>Bacillales</taxon>
        <taxon>Bacillaceae</taxon>
        <taxon>Halobacillus</taxon>
    </lineage>
</organism>
<evidence type="ECO:0000256" key="1">
    <source>
        <dbReference type="SAM" id="SignalP"/>
    </source>
</evidence>
<accession>A0A059NX04</accession>
<dbReference type="Proteomes" id="UP000028868">
    <property type="component" value="Unassembled WGS sequence"/>
</dbReference>
<dbReference type="AlphaFoldDB" id="A0A059NX04"/>
<dbReference type="RefSeq" id="WP_035506595.1">
    <property type="nucleotide sequence ID" value="NZ_CCDH010000001.1"/>
</dbReference>
<proteinExistence type="predicted"/>
<evidence type="ECO:0008006" key="4">
    <source>
        <dbReference type="Google" id="ProtNLM"/>
    </source>
</evidence>
<protein>
    <recommendedName>
        <fullName evidence="4">Lipoprotein</fullName>
    </recommendedName>
</protein>
<feature type="chain" id="PRO_5039594568" description="Lipoprotein" evidence="1">
    <location>
        <begin position="22"/>
        <end position="123"/>
    </location>
</feature>
<keyword evidence="3" id="KW-1185">Reference proteome</keyword>
<evidence type="ECO:0000313" key="2">
    <source>
        <dbReference type="EMBL" id="CDQ23048.1"/>
    </source>
</evidence>
<dbReference type="PROSITE" id="PS51257">
    <property type="entry name" value="PROKAR_LIPOPROTEIN"/>
    <property type="match status" value="1"/>
</dbReference>
<dbReference type="EMBL" id="CCDI010000001">
    <property type="protein sequence ID" value="CDQ23048.1"/>
    <property type="molecule type" value="Genomic_DNA"/>
</dbReference>
<keyword evidence="1" id="KW-0732">Signal</keyword>
<sequence>MRKWLGLLFVFGLLVGCADNAADRAIQQFTSSTKNELHFVYFYEEEPPDAKIRSQLNGMKVYLSRKNVTATISYQKIATDKNYEELLNVKDGQIIVFDYKGIRFNARNVHVLEGMVLQIQMDA</sequence>
<reference evidence="3" key="1">
    <citation type="submission" date="2014-03" db="EMBL/GenBank/DDBJ databases">
        <authorList>
            <person name="Urmite Genomes U."/>
        </authorList>
    </citation>
    <scope>NUCLEOTIDE SEQUENCE [LARGE SCALE GENOMIC DNA]</scope>
    <source>
        <strain evidence="3">HD-03</strain>
    </source>
</reference>
<comment type="caution">
    <text evidence="2">The sequence shown here is derived from an EMBL/GenBank/DDBJ whole genome shotgun (WGS) entry which is preliminary data.</text>
</comment>
<evidence type="ECO:0000313" key="3">
    <source>
        <dbReference type="Proteomes" id="UP000028868"/>
    </source>
</evidence>